<dbReference type="EMBL" id="CP018800">
    <property type="protein sequence ID" value="ATX82246.1"/>
    <property type="molecule type" value="Genomic_DNA"/>
</dbReference>
<protein>
    <recommendedName>
        <fullName evidence="3">UDP:flavonoid glycosyltransferase YjiC, YdhE family</fullName>
    </recommendedName>
</protein>
<dbReference type="Proteomes" id="UP000231637">
    <property type="component" value="Chromosome"/>
</dbReference>
<dbReference type="PANTHER" id="PTHR38134">
    <property type="entry name" value="SLR1395 PROTEIN"/>
    <property type="match status" value="1"/>
</dbReference>
<gene>
    <name evidence="1" type="ORF">Ga0123462_1383</name>
</gene>
<keyword evidence="2" id="KW-1185">Reference proteome</keyword>
<reference evidence="1 2" key="1">
    <citation type="submission" date="2016-12" db="EMBL/GenBank/DDBJ databases">
        <title>Isolation and genomic insights into novel planktonic Zetaproteobacteria from stratified waters of the Chesapeake Bay.</title>
        <authorList>
            <person name="McAllister S.M."/>
            <person name="Kato S."/>
            <person name="Chan C.S."/>
            <person name="Chiu B.K."/>
            <person name="Field E.K."/>
        </authorList>
    </citation>
    <scope>NUCLEOTIDE SEQUENCE [LARGE SCALE GENOMIC DNA]</scope>
    <source>
        <strain evidence="1 2">CP-8</strain>
    </source>
</reference>
<evidence type="ECO:0000313" key="2">
    <source>
        <dbReference type="Proteomes" id="UP000231637"/>
    </source>
</evidence>
<evidence type="ECO:0008006" key="3">
    <source>
        <dbReference type="Google" id="ProtNLM"/>
    </source>
</evidence>
<dbReference type="InterPro" id="IPR053205">
    <property type="entry name" value="GHMP_kinase_L-arabinokinase"/>
</dbReference>
<organism evidence="1 2">
    <name type="scientific">Mariprofundus ferrinatatus</name>
    <dbReference type="NCBI Taxonomy" id="1921087"/>
    <lineage>
        <taxon>Bacteria</taxon>
        <taxon>Pseudomonadati</taxon>
        <taxon>Pseudomonadota</taxon>
        <taxon>Candidatius Mariprofundia</taxon>
        <taxon>Mariprofundales</taxon>
        <taxon>Mariprofundaceae</taxon>
        <taxon>Mariprofundus</taxon>
    </lineage>
</organism>
<dbReference type="KEGG" id="mfn:Ga0123462_1383"/>
<proteinExistence type="predicted"/>
<dbReference type="AlphaFoldDB" id="A0A2K8LD84"/>
<dbReference type="SUPFAM" id="SSF53756">
    <property type="entry name" value="UDP-Glycosyltransferase/glycogen phosphorylase"/>
    <property type="match status" value="1"/>
</dbReference>
<name>A0A2K8LD84_9PROT</name>
<dbReference type="PANTHER" id="PTHR38134:SF2">
    <property type="entry name" value="GALACTOKINASE"/>
    <property type="match status" value="1"/>
</dbReference>
<accession>A0A2K8LD84</accession>
<evidence type="ECO:0000313" key="1">
    <source>
        <dbReference type="EMBL" id="ATX82246.1"/>
    </source>
</evidence>
<dbReference type="Gene3D" id="3.40.50.2000">
    <property type="entry name" value="Glycogen Phosphorylase B"/>
    <property type="match status" value="2"/>
</dbReference>
<sequence length="354" mass="39171">MRIAVYISGHGFGHLAQMAPVLNRLYQKRPECQFLIRCALPESELRGRLDFDFELESEVVDLGVIQKSAVDEDREGSIDLMRGWTSMMPELIARDAAYLKNFAPDLVLSNISPLAFPAAKTLGVPAVGLATLDWHTIYSHWLDAGDPVIKSLKQAYEACDLLLTPPMAMDMQVFSKQQHIPLLVASPNDNAFAFKAGYAKRALVIFGGSRHPAYDISALADMPEWLFMIPDAPAGAPENVQSVGFSKALRPIDLMPHVDAVVCKPGYGVLAECWRTETPMAWVERPDFPEFPMLKVWLEKCFPSCGMSRSSFQMGDWLPALDGALASQRQFPALEEDGADVAARAILSLCQQRN</sequence>
<dbReference type="OrthoDB" id="503106at2"/>
<dbReference type="RefSeq" id="WP_100265620.1">
    <property type="nucleotide sequence ID" value="NZ_CP018800.1"/>
</dbReference>